<dbReference type="Proteomes" id="UP000218615">
    <property type="component" value="Unassembled WGS sequence"/>
</dbReference>
<reference evidence="2" key="1">
    <citation type="submission" date="2017-06" db="EMBL/GenBank/DDBJ databases">
        <authorList>
            <person name="Cremers G."/>
        </authorList>
    </citation>
    <scope>NUCLEOTIDE SEQUENCE [LARGE SCALE GENOMIC DNA]</scope>
</reference>
<organism evidence="1 2">
    <name type="scientific">Candidatus Methanoperedens nitratireducens</name>
    <dbReference type="NCBI Taxonomy" id="1392998"/>
    <lineage>
        <taxon>Archaea</taxon>
        <taxon>Methanobacteriati</taxon>
        <taxon>Methanobacteriota</taxon>
        <taxon>Stenosarchaea group</taxon>
        <taxon>Methanomicrobia</taxon>
        <taxon>Methanosarcinales</taxon>
        <taxon>ANME-2 cluster</taxon>
        <taxon>Candidatus Methanoperedentaceae</taxon>
        <taxon>Candidatus Methanoperedens</taxon>
    </lineage>
</organism>
<evidence type="ECO:0000313" key="2">
    <source>
        <dbReference type="Proteomes" id="UP000218615"/>
    </source>
</evidence>
<proteinExistence type="predicted"/>
<keyword evidence="2" id="KW-1185">Reference proteome</keyword>
<dbReference type="EMBL" id="FZMP01000025">
    <property type="protein sequence ID" value="SNQ59512.1"/>
    <property type="molecule type" value="Genomic_DNA"/>
</dbReference>
<dbReference type="Gene3D" id="3.40.50.300">
    <property type="entry name" value="P-loop containing nucleotide triphosphate hydrolases"/>
    <property type="match status" value="1"/>
</dbReference>
<sequence length="47" mass="4927">MDFVAQVCDRVALMHLGRIVEIGDTAAVLSRIGKKEALIEAASAEAG</sequence>
<evidence type="ECO:0000313" key="1">
    <source>
        <dbReference type="EMBL" id="SNQ59512.1"/>
    </source>
</evidence>
<name>A0A284VJU7_9EURY</name>
<protein>
    <submittedName>
        <fullName evidence="1">Uncharacterized protein</fullName>
    </submittedName>
</protein>
<dbReference type="AlphaFoldDB" id="A0A284VJU7"/>
<dbReference type="InterPro" id="IPR027417">
    <property type="entry name" value="P-loop_NTPase"/>
</dbReference>
<gene>
    <name evidence="1" type="ORF">MNV_1200005</name>
</gene>
<dbReference type="RefSeq" id="WP_179293766.1">
    <property type="nucleotide sequence ID" value="NZ_FZMP01000025.1"/>
</dbReference>
<accession>A0A284VJU7</accession>